<proteinExistence type="predicted"/>
<evidence type="ECO:0000256" key="1">
    <source>
        <dbReference type="SAM" id="Phobius"/>
    </source>
</evidence>
<dbReference type="Pfam" id="PF05437">
    <property type="entry name" value="AzlD"/>
    <property type="match status" value="1"/>
</dbReference>
<dbReference type="EMBL" id="JBEPMK010000005">
    <property type="protein sequence ID" value="MET3644897.1"/>
    <property type="molecule type" value="Genomic_DNA"/>
</dbReference>
<feature type="transmembrane region" description="Helical" evidence="1">
    <location>
        <begin position="64"/>
        <end position="83"/>
    </location>
</feature>
<accession>A0ABV2JLV2</accession>
<evidence type="ECO:0000313" key="3">
    <source>
        <dbReference type="Proteomes" id="UP001549055"/>
    </source>
</evidence>
<gene>
    <name evidence="2" type="ORF">ABID27_001528</name>
</gene>
<name>A0ABV2JLV2_9STRE</name>
<evidence type="ECO:0000313" key="2">
    <source>
        <dbReference type="EMBL" id="MET3644897.1"/>
    </source>
</evidence>
<sequence length="108" mass="12393">METSYLLWAIGLSALVTWVPRVFPFILVKYSSLPKIVERLLKYLPVTIIFALTLSSLVSKEKGAVFPTFLWLEILASIPTFWVAYRYKNLLWTVVAGIIIIAMLRLVF</sequence>
<keyword evidence="1" id="KW-0472">Membrane</keyword>
<keyword evidence="1" id="KW-1133">Transmembrane helix</keyword>
<protein>
    <submittedName>
        <fullName evidence="2">Branched-subunit amino acid transport protein</fullName>
    </submittedName>
</protein>
<reference evidence="2 3" key="1">
    <citation type="submission" date="2024-06" db="EMBL/GenBank/DDBJ databases">
        <title>Genomic Encyclopedia of Type Strains, Phase IV (KMG-IV): sequencing the most valuable type-strain genomes for metagenomic binning, comparative biology and taxonomic classification.</title>
        <authorList>
            <person name="Goeker M."/>
        </authorList>
    </citation>
    <scope>NUCLEOTIDE SEQUENCE [LARGE SCALE GENOMIC DNA]</scope>
    <source>
        <strain evidence="2 3">DSM 15349</strain>
    </source>
</reference>
<dbReference type="InterPro" id="IPR008407">
    <property type="entry name" value="Brnchd-chn_aa_trnsp_AzlD"/>
</dbReference>
<keyword evidence="1" id="KW-0812">Transmembrane</keyword>
<feature type="transmembrane region" description="Helical" evidence="1">
    <location>
        <begin position="6"/>
        <end position="28"/>
    </location>
</feature>
<keyword evidence="3" id="KW-1185">Reference proteome</keyword>
<organism evidence="2 3">
    <name type="scientific">Streptococcus gallinaceus</name>
    <dbReference type="NCBI Taxonomy" id="165758"/>
    <lineage>
        <taxon>Bacteria</taxon>
        <taxon>Bacillati</taxon>
        <taxon>Bacillota</taxon>
        <taxon>Bacilli</taxon>
        <taxon>Lactobacillales</taxon>
        <taxon>Streptococcaceae</taxon>
        <taxon>Streptococcus</taxon>
    </lineage>
</organism>
<feature type="transmembrane region" description="Helical" evidence="1">
    <location>
        <begin position="90"/>
        <end position="107"/>
    </location>
</feature>
<feature type="transmembrane region" description="Helical" evidence="1">
    <location>
        <begin position="40"/>
        <end position="58"/>
    </location>
</feature>
<dbReference type="Proteomes" id="UP001549055">
    <property type="component" value="Unassembled WGS sequence"/>
</dbReference>
<dbReference type="RefSeq" id="WP_253365482.1">
    <property type="nucleotide sequence ID" value="NZ_JALJXU010000006.1"/>
</dbReference>
<comment type="caution">
    <text evidence="2">The sequence shown here is derived from an EMBL/GenBank/DDBJ whole genome shotgun (WGS) entry which is preliminary data.</text>
</comment>